<evidence type="ECO:0000313" key="2">
    <source>
        <dbReference type="WBParaSite" id="ALUE_0002077801-mRNA-1"/>
    </source>
</evidence>
<evidence type="ECO:0000313" key="1">
    <source>
        <dbReference type="Proteomes" id="UP000036681"/>
    </source>
</evidence>
<organism evidence="1 2">
    <name type="scientific">Ascaris lumbricoides</name>
    <name type="common">Giant roundworm</name>
    <dbReference type="NCBI Taxonomy" id="6252"/>
    <lineage>
        <taxon>Eukaryota</taxon>
        <taxon>Metazoa</taxon>
        <taxon>Ecdysozoa</taxon>
        <taxon>Nematoda</taxon>
        <taxon>Chromadorea</taxon>
        <taxon>Rhabditida</taxon>
        <taxon>Spirurina</taxon>
        <taxon>Ascaridomorpha</taxon>
        <taxon>Ascaridoidea</taxon>
        <taxon>Ascarididae</taxon>
        <taxon>Ascaris</taxon>
    </lineage>
</organism>
<dbReference type="AlphaFoldDB" id="A0A0M3IPV0"/>
<accession>A0A0M3IPV0</accession>
<reference evidence="2" key="1">
    <citation type="submission" date="2017-02" db="UniProtKB">
        <authorList>
            <consortium name="WormBaseParasite"/>
        </authorList>
    </citation>
    <scope>IDENTIFICATION</scope>
</reference>
<sequence>MHSIVSLVNAIHLQLRSNHSIFFSIIELLSLQRIMKLLMRFL</sequence>
<dbReference type="Proteomes" id="UP000036681">
    <property type="component" value="Unplaced"/>
</dbReference>
<dbReference type="WBParaSite" id="ALUE_0002077801-mRNA-1">
    <property type="protein sequence ID" value="ALUE_0002077801-mRNA-1"/>
    <property type="gene ID" value="ALUE_0002077801"/>
</dbReference>
<protein>
    <submittedName>
        <fullName evidence="2">Uncharacterized protein</fullName>
    </submittedName>
</protein>
<name>A0A0M3IPV0_ASCLU</name>
<proteinExistence type="predicted"/>
<keyword evidence="1" id="KW-1185">Reference proteome</keyword>